<proteinExistence type="predicted"/>
<dbReference type="AlphaFoldDB" id="A0A841BNQ8"/>
<organism evidence="2 3">
    <name type="scientific">Allocatelliglobosispora scoriae</name>
    <dbReference type="NCBI Taxonomy" id="643052"/>
    <lineage>
        <taxon>Bacteria</taxon>
        <taxon>Bacillati</taxon>
        <taxon>Actinomycetota</taxon>
        <taxon>Actinomycetes</taxon>
        <taxon>Micromonosporales</taxon>
        <taxon>Micromonosporaceae</taxon>
        <taxon>Allocatelliglobosispora</taxon>
    </lineage>
</organism>
<reference evidence="2 3" key="1">
    <citation type="submission" date="2020-08" db="EMBL/GenBank/DDBJ databases">
        <title>Sequencing the genomes of 1000 actinobacteria strains.</title>
        <authorList>
            <person name="Klenk H.-P."/>
        </authorList>
    </citation>
    <scope>NUCLEOTIDE SEQUENCE [LARGE SCALE GENOMIC DNA]</scope>
    <source>
        <strain evidence="2 3">DSM 45362</strain>
    </source>
</reference>
<feature type="transmembrane region" description="Helical" evidence="1">
    <location>
        <begin position="146"/>
        <end position="169"/>
    </location>
</feature>
<evidence type="ECO:0000313" key="2">
    <source>
        <dbReference type="EMBL" id="MBB5868372.1"/>
    </source>
</evidence>
<accession>A0A841BNQ8</accession>
<feature type="transmembrane region" description="Helical" evidence="1">
    <location>
        <begin position="251"/>
        <end position="269"/>
    </location>
</feature>
<feature type="transmembrane region" description="Helical" evidence="1">
    <location>
        <begin position="374"/>
        <end position="392"/>
    </location>
</feature>
<feature type="transmembrane region" description="Helical" evidence="1">
    <location>
        <begin position="326"/>
        <end position="354"/>
    </location>
</feature>
<keyword evidence="1" id="KW-0812">Transmembrane</keyword>
<comment type="caution">
    <text evidence="2">The sequence shown here is derived from an EMBL/GenBank/DDBJ whole genome shotgun (WGS) entry which is preliminary data.</text>
</comment>
<evidence type="ECO:0008006" key="4">
    <source>
        <dbReference type="Google" id="ProtNLM"/>
    </source>
</evidence>
<name>A0A841BNQ8_9ACTN</name>
<gene>
    <name evidence="2" type="ORF">F4553_001751</name>
</gene>
<dbReference type="EMBL" id="JACHMN010000002">
    <property type="protein sequence ID" value="MBB5868372.1"/>
    <property type="molecule type" value="Genomic_DNA"/>
</dbReference>
<dbReference type="RefSeq" id="WP_184834255.1">
    <property type="nucleotide sequence ID" value="NZ_JACHMN010000002.1"/>
</dbReference>
<keyword evidence="1" id="KW-1133">Transmembrane helix</keyword>
<feature type="transmembrane region" description="Helical" evidence="1">
    <location>
        <begin position="217"/>
        <end position="239"/>
    </location>
</feature>
<evidence type="ECO:0000256" key="1">
    <source>
        <dbReference type="SAM" id="Phobius"/>
    </source>
</evidence>
<sequence>MTASATESTGFDLDRPVALHPLTYLVEGDEVTVGCQATDSYGVLPADGAALVRRLAAGLSPNEAARWYADTYGEQVDVVEFLDALTELEFIDGASGSASAAPPLRWQRLARVMFGPIGWLAYASLIVAAIAVMITTPAVRPSYHNIFFSPYVTVVGLVLLLGQIPGLLIHEGFHALAGRRLGLRSSLGVGRRLYFVVFETNLDGLVSVPRRQRYLPILAGILADLVVLAALTVLAAATLRADGTVSAAGGVALALGFTTLLRVVWQFYFYLQTDLYFLVVTVLGCGDLQSTAKKILRNKVWRLLRRPDRVTDESTLPPRDRAVARWYAWLLPAGYAFSIGTLLLVMVPTAWQVFSRIFGRFGGGESWDTLADSLVFLALNIAQLLVLAALAIRDRRRRRAAARLTHVLT</sequence>
<evidence type="ECO:0000313" key="3">
    <source>
        <dbReference type="Proteomes" id="UP000587527"/>
    </source>
</evidence>
<keyword evidence="3" id="KW-1185">Reference proteome</keyword>
<dbReference type="Proteomes" id="UP000587527">
    <property type="component" value="Unassembled WGS sequence"/>
</dbReference>
<protein>
    <recommendedName>
        <fullName evidence="4">PqqD family protein</fullName>
    </recommendedName>
</protein>
<keyword evidence="1" id="KW-0472">Membrane</keyword>
<feature type="transmembrane region" description="Helical" evidence="1">
    <location>
        <begin position="112"/>
        <end position="134"/>
    </location>
</feature>